<accession>A0A3P8BIS8</accession>
<keyword evidence="2" id="KW-1185">Reference proteome</keyword>
<proteinExistence type="predicted"/>
<dbReference type="EMBL" id="UZAL01000724">
    <property type="protein sequence ID" value="VDO72785.1"/>
    <property type="molecule type" value="Genomic_DNA"/>
</dbReference>
<sequence length="90" mass="10990">MAKDRVNVCVVFSEARVISQHIYQTFLTIFALLKHDYLWKFDWFRIILEFYEINQKICLKLDLSQLDRGFDLVLKVHYEIVWQVFLGRFD</sequence>
<dbReference type="AlphaFoldDB" id="A0A3P8BIS8"/>
<name>A0A3P8BIS8_9TREM</name>
<protein>
    <submittedName>
        <fullName evidence="1">Uncharacterized protein</fullName>
    </submittedName>
</protein>
<evidence type="ECO:0000313" key="2">
    <source>
        <dbReference type="Proteomes" id="UP000269396"/>
    </source>
</evidence>
<reference evidence="1 2" key="1">
    <citation type="submission" date="2018-11" db="EMBL/GenBank/DDBJ databases">
        <authorList>
            <consortium name="Pathogen Informatics"/>
        </authorList>
    </citation>
    <scope>NUCLEOTIDE SEQUENCE [LARGE SCALE GENOMIC DNA]</scope>
    <source>
        <strain>Denwood</strain>
        <strain evidence="2">Zambia</strain>
    </source>
</reference>
<organism evidence="1 2">
    <name type="scientific">Schistosoma mattheei</name>
    <dbReference type="NCBI Taxonomy" id="31246"/>
    <lineage>
        <taxon>Eukaryota</taxon>
        <taxon>Metazoa</taxon>
        <taxon>Spiralia</taxon>
        <taxon>Lophotrochozoa</taxon>
        <taxon>Platyhelminthes</taxon>
        <taxon>Trematoda</taxon>
        <taxon>Digenea</taxon>
        <taxon>Strigeidida</taxon>
        <taxon>Schistosomatoidea</taxon>
        <taxon>Schistosomatidae</taxon>
        <taxon>Schistosoma</taxon>
    </lineage>
</organism>
<gene>
    <name evidence="1" type="ORF">SMTD_LOCUS759</name>
</gene>
<evidence type="ECO:0000313" key="1">
    <source>
        <dbReference type="EMBL" id="VDO72785.1"/>
    </source>
</evidence>
<dbReference type="Proteomes" id="UP000269396">
    <property type="component" value="Unassembled WGS sequence"/>
</dbReference>